<keyword evidence="1" id="KW-0175">Coiled coil</keyword>
<dbReference type="AlphaFoldDB" id="A7S4P3"/>
<feature type="compositionally biased region" description="Basic and acidic residues" evidence="2">
    <location>
        <begin position="477"/>
        <end position="516"/>
    </location>
</feature>
<feature type="compositionally biased region" description="Basic and acidic residues" evidence="2">
    <location>
        <begin position="38"/>
        <end position="53"/>
    </location>
</feature>
<evidence type="ECO:0000313" key="3">
    <source>
        <dbReference type="EMBL" id="EDO41321.1"/>
    </source>
</evidence>
<feature type="region of interest" description="Disordered" evidence="2">
    <location>
        <begin position="398"/>
        <end position="601"/>
    </location>
</feature>
<dbReference type="KEGG" id="nve:5513094"/>
<accession>A7S4P3</accession>
<sequence length="855" mass="96623">MAERGAVFKSHSSQPLLAKEATRKETKVKKPKHKRRKTLDSSEREEKMADKVPRPIEISKPLIETLELVHSFNKGQFMSLVDGTAKCLIENAKENSTTEETKDNYDTKEKEPEIDKNALSNSKTENFESALEQQVKGKKEPAAVGGKKPLTKDANLTENLKEKNKSSRRRKKKLKNKKPQVENEGKENVDKKLLTEEKFAWRKSLSEDETENKKDLERVTESAQSGNEFLAELRKKNEEFISDPERKESRGKKFKRWASFGKQRKGIESTGVETESTDSKSSKETAAEIMEEVKIFPEKMEQYPEFSIEGNENTDVQKSGLDDTTNSVQSGKTENFAEVKQRKRSISLSETRERSTSSSNAEETKLRRRTASFGKTGNVFVNLATNFKRSPEKVNDVNKGIERVNPPAEGLEVCDDVVLGTEKKDDKSEKHFSEASEGSEQLEQGGAVMCDKDFDSDKPRKKKGFLRRISSMTSKGSKKEENGERRRSAEGAKLLPDKEDGLDKDEEGKNPKRKESVITLKLSKALKRRKGTEYKAVACEDPEKEDDTTNEELDTLERDNFVENEENNEDDEEEVSGENGGDGNIKSQVETEKKLEVEVSSEEVSEETYAFCRALMNRVIAELREHVKHLEETSKDVSEQAPKNLRTANDHFEDLNEQATKEAYLNNDENAPSQANTKEFPKCSEPTSTEALGKLENSDLQLSDKLAKTDKSTNDSTYEVNMEEIETSSLVSKIDEVSREIPDLQSKVSDITQASTENLPSESGNYERVTSVTDLLKPAQEEVAQTEKETDVEKGARYKTALSIGSLERSLEVSIKTSAMLDGYIYINQAIEVSQDFERNLEMMQLRRKPKCAIM</sequence>
<dbReference type="Proteomes" id="UP000001593">
    <property type="component" value="Unassembled WGS sequence"/>
</dbReference>
<feature type="compositionally biased region" description="Basic residues" evidence="2">
    <location>
        <begin position="166"/>
        <end position="178"/>
    </location>
</feature>
<feature type="region of interest" description="Disordered" evidence="2">
    <location>
        <begin position="306"/>
        <end position="371"/>
    </location>
</feature>
<feature type="compositionally biased region" description="Polar residues" evidence="2">
    <location>
        <begin position="667"/>
        <end position="677"/>
    </location>
</feature>
<feature type="compositionally biased region" description="Acidic residues" evidence="2">
    <location>
        <begin position="562"/>
        <end position="576"/>
    </location>
</feature>
<feature type="compositionally biased region" description="Basic and acidic residues" evidence="2">
    <location>
        <begin position="99"/>
        <end position="116"/>
    </location>
</feature>
<dbReference type="OrthoDB" id="10409341at2759"/>
<reference evidence="3 4" key="1">
    <citation type="journal article" date="2007" name="Science">
        <title>Sea anemone genome reveals ancestral eumetazoan gene repertoire and genomic organization.</title>
        <authorList>
            <person name="Putnam N.H."/>
            <person name="Srivastava M."/>
            <person name="Hellsten U."/>
            <person name="Dirks B."/>
            <person name="Chapman J."/>
            <person name="Salamov A."/>
            <person name="Terry A."/>
            <person name="Shapiro H."/>
            <person name="Lindquist E."/>
            <person name="Kapitonov V.V."/>
            <person name="Jurka J."/>
            <person name="Genikhovich G."/>
            <person name="Grigoriev I.V."/>
            <person name="Lucas S.M."/>
            <person name="Steele R.E."/>
            <person name="Finnerty J.R."/>
            <person name="Technau U."/>
            <person name="Martindale M.Q."/>
            <person name="Rokhsar D.S."/>
        </authorList>
    </citation>
    <scope>NUCLEOTIDE SEQUENCE [LARGE SCALE GENOMIC DNA]</scope>
    <source>
        <strain evidence="4">CH2 X CH6</strain>
    </source>
</reference>
<feature type="region of interest" description="Disordered" evidence="2">
    <location>
        <begin position="90"/>
        <end position="286"/>
    </location>
</feature>
<organism evidence="3 4">
    <name type="scientific">Nematostella vectensis</name>
    <name type="common">Starlet sea anemone</name>
    <dbReference type="NCBI Taxonomy" id="45351"/>
    <lineage>
        <taxon>Eukaryota</taxon>
        <taxon>Metazoa</taxon>
        <taxon>Cnidaria</taxon>
        <taxon>Anthozoa</taxon>
        <taxon>Hexacorallia</taxon>
        <taxon>Actiniaria</taxon>
        <taxon>Edwardsiidae</taxon>
        <taxon>Nematostella</taxon>
    </lineage>
</organism>
<feature type="compositionally biased region" description="Acidic residues" evidence="2">
    <location>
        <begin position="540"/>
        <end position="554"/>
    </location>
</feature>
<feature type="coiled-coil region" evidence="1">
    <location>
        <begin position="613"/>
        <end position="640"/>
    </location>
</feature>
<dbReference type="HOGENOM" id="CLU_334120_0_0_1"/>
<feature type="compositionally biased region" description="Basic residues" evidence="2">
    <location>
        <begin position="26"/>
        <end position="37"/>
    </location>
</feature>
<dbReference type="EMBL" id="DS469579">
    <property type="protein sequence ID" value="EDO41321.1"/>
    <property type="molecule type" value="Genomic_DNA"/>
</dbReference>
<evidence type="ECO:0000256" key="2">
    <source>
        <dbReference type="SAM" id="MobiDB-lite"/>
    </source>
</evidence>
<feature type="region of interest" description="Disordered" evidence="2">
    <location>
        <begin position="667"/>
        <end position="689"/>
    </location>
</feature>
<feature type="compositionally biased region" description="Basic and acidic residues" evidence="2">
    <location>
        <begin position="421"/>
        <end position="434"/>
    </location>
</feature>
<feature type="region of interest" description="Disordered" evidence="2">
    <location>
        <begin position="1"/>
        <end position="53"/>
    </location>
</feature>
<proteinExistence type="predicted"/>
<feature type="compositionally biased region" description="Basic and acidic residues" evidence="2">
    <location>
        <begin position="179"/>
        <end position="220"/>
    </location>
</feature>
<feature type="compositionally biased region" description="Polar residues" evidence="2">
    <location>
        <begin position="310"/>
        <end position="333"/>
    </location>
</feature>
<protein>
    <submittedName>
        <fullName evidence="3">Uncharacterized protein</fullName>
    </submittedName>
</protein>
<gene>
    <name evidence="3" type="ORF">NEMVEDRAFT_v1g242829</name>
</gene>
<evidence type="ECO:0000256" key="1">
    <source>
        <dbReference type="SAM" id="Coils"/>
    </source>
</evidence>
<dbReference type="InParanoid" id="A7S4P3"/>
<dbReference type="OMA" id="KKFKRWA"/>
<evidence type="ECO:0000313" key="4">
    <source>
        <dbReference type="Proteomes" id="UP000001593"/>
    </source>
</evidence>
<feature type="compositionally biased region" description="Basic and acidic residues" evidence="2">
    <location>
        <begin position="277"/>
        <end position="286"/>
    </location>
</feature>
<name>A7S4P3_NEMVE</name>
<feature type="compositionally biased region" description="Basic and acidic residues" evidence="2">
    <location>
        <begin position="231"/>
        <end position="248"/>
    </location>
</feature>
<keyword evidence="4" id="KW-1185">Reference proteome</keyword>